<dbReference type="Gene3D" id="1.10.4140.10">
    <property type="entry name" value="effector protein (NleL)"/>
    <property type="match status" value="1"/>
</dbReference>
<dbReference type="EMBL" id="UASG01000013">
    <property type="protein sequence ID" value="SPX31144.1"/>
    <property type="molecule type" value="Genomic_DNA"/>
</dbReference>
<organism evidence="1 2">
    <name type="scientific">Escherichia coli</name>
    <dbReference type="NCBI Taxonomy" id="562"/>
    <lineage>
        <taxon>Bacteria</taxon>
        <taxon>Pseudomonadati</taxon>
        <taxon>Pseudomonadota</taxon>
        <taxon>Gammaproteobacteria</taxon>
        <taxon>Enterobacterales</taxon>
        <taxon>Enterobacteriaceae</taxon>
        <taxon>Escherichia</taxon>
    </lineage>
</organism>
<gene>
    <name evidence="1" type="ORF">NCTC10279_03522</name>
</gene>
<protein>
    <submittedName>
        <fullName evidence="1">T3SS effector EspX</fullName>
    </submittedName>
</protein>
<dbReference type="InterPro" id="IPR038270">
    <property type="entry name" value="SopA-like_catalytic_sf"/>
</dbReference>
<evidence type="ECO:0000313" key="1">
    <source>
        <dbReference type="EMBL" id="SPX31144.1"/>
    </source>
</evidence>
<name>A0AB38EZQ8_ECOLX</name>
<accession>A0AB38EZQ8</accession>
<dbReference type="AlphaFoldDB" id="A0AB38EZQ8"/>
<comment type="caution">
    <text evidence="1">The sequence shown here is derived from an EMBL/GenBank/DDBJ whole genome shotgun (WGS) entry which is preliminary data.</text>
</comment>
<reference evidence="1 2" key="1">
    <citation type="submission" date="2018-06" db="EMBL/GenBank/DDBJ databases">
        <authorList>
            <consortium name="Pathogen Informatics"/>
            <person name="Doyle S."/>
        </authorList>
    </citation>
    <scope>NUCLEOTIDE SEQUENCE [LARGE SCALE GENOMIC DNA]</scope>
    <source>
        <strain evidence="1 2">NCTC10279</strain>
    </source>
</reference>
<evidence type="ECO:0000313" key="2">
    <source>
        <dbReference type="Proteomes" id="UP000250385"/>
    </source>
</evidence>
<dbReference type="Proteomes" id="UP000250385">
    <property type="component" value="Unassembled WGS sequence"/>
</dbReference>
<sequence>MFLLVPLWLTDMLTEHAKESFPEIFSLYYPVAWR</sequence>
<proteinExistence type="predicted"/>